<dbReference type="Proteomes" id="UP000593765">
    <property type="component" value="Chromosome"/>
</dbReference>
<evidence type="ECO:0000256" key="1">
    <source>
        <dbReference type="SAM" id="Phobius"/>
    </source>
</evidence>
<dbReference type="RefSeq" id="WP_206294028.1">
    <property type="nucleotide sequence ID" value="NZ_CP063458.1"/>
</dbReference>
<keyword evidence="1" id="KW-0812">Transmembrane</keyword>
<dbReference type="AlphaFoldDB" id="A0A7M2WZU5"/>
<evidence type="ECO:0000313" key="3">
    <source>
        <dbReference type="EMBL" id="QOV90923.1"/>
    </source>
</evidence>
<accession>A0A7M2WZU5</accession>
<organism evidence="3 4">
    <name type="scientific">Humisphaera borealis</name>
    <dbReference type="NCBI Taxonomy" id="2807512"/>
    <lineage>
        <taxon>Bacteria</taxon>
        <taxon>Pseudomonadati</taxon>
        <taxon>Planctomycetota</taxon>
        <taxon>Phycisphaerae</taxon>
        <taxon>Tepidisphaerales</taxon>
        <taxon>Tepidisphaeraceae</taxon>
        <taxon>Humisphaera</taxon>
    </lineage>
</organism>
<sequence length="220" mass="22929">MTNYPPPQGQPPYGQPPYGQPPAAYGQPAPYGQPGMVMAPQASNGWSIAALVTGIISFCVPLLGGLLALLFGFLGIKRSKVTNSGKGMSIAGLILGVLSVGLWALFGSAIWAMVQGTAVNRDIAKQFINDLASQNLTNAATVVDGKVIDSKDLQKLADVVKPMGTIQDITTFGIQANTGSAGSEVVVAGAITFVGGGTKSFEMRQTKQGDKWVIVYVEIK</sequence>
<keyword evidence="1" id="KW-1133">Transmembrane helix</keyword>
<dbReference type="EMBL" id="CP063458">
    <property type="protein sequence ID" value="QOV90923.1"/>
    <property type="molecule type" value="Genomic_DNA"/>
</dbReference>
<keyword evidence="1" id="KW-0472">Membrane</keyword>
<feature type="domain" description="DUF4190" evidence="2">
    <location>
        <begin position="47"/>
        <end position="106"/>
    </location>
</feature>
<dbReference type="InterPro" id="IPR025241">
    <property type="entry name" value="DUF4190"/>
</dbReference>
<keyword evidence="4" id="KW-1185">Reference proteome</keyword>
<feature type="transmembrane region" description="Helical" evidence="1">
    <location>
        <begin position="88"/>
        <end position="114"/>
    </location>
</feature>
<dbReference type="KEGG" id="hbs:IPV69_06060"/>
<dbReference type="Pfam" id="PF13828">
    <property type="entry name" value="DUF4190"/>
    <property type="match status" value="1"/>
</dbReference>
<reference evidence="3 4" key="1">
    <citation type="submission" date="2020-10" db="EMBL/GenBank/DDBJ databases">
        <title>Wide distribution of Phycisphaera-like planctomycetes from WD2101 soil group in peatlands and genome analysis of the first cultivated representative.</title>
        <authorList>
            <person name="Dedysh S.N."/>
            <person name="Beletsky A.V."/>
            <person name="Ivanova A."/>
            <person name="Kulichevskaya I.S."/>
            <person name="Suzina N.E."/>
            <person name="Philippov D.A."/>
            <person name="Rakitin A.L."/>
            <person name="Mardanov A.V."/>
            <person name="Ravin N.V."/>
        </authorList>
    </citation>
    <scope>NUCLEOTIDE SEQUENCE [LARGE SCALE GENOMIC DNA]</scope>
    <source>
        <strain evidence="3 4">M1803</strain>
    </source>
</reference>
<feature type="transmembrane region" description="Helical" evidence="1">
    <location>
        <begin position="46"/>
        <end position="76"/>
    </location>
</feature>
<evidence type="ECO:0000259" key="2">
    <source>
        <dbReference type="Pfam" id="PF13828"/>
    </source>
</evidence>
<name>A0A7M2WZU5_9BACT</name>
<evidence type="ECO:0000313" key="4">
    <source>
        <dbReference type="Proteomes" id="UP000593765"/>
    </source>
</evidence>
<protein>
    <submittedName>
        <fullName evidence="3">DUF4190 domain-containing protein</fullName>
    </submittedName>
</protein>
<gene>
    <name evidence="3" type="ORF">IPV69_06060</name>
</gene>
<proteinExistence type="predicted"/>